<evidence type="ECO:0000313" key="9">
    <source>
        <dbReference type="EMBL" id="KIX98467.1"/>
    </source>
</evidence>
<dbReference type="OrthoDB" id="2587356at2759"/>
<comment type="similarity">
    <text evidence="2">Belongs to the major facilitator superfamily. TCR/Tet family.</text>
</comment>
<evidence type="ECO:0000259" key="8">
    <source>
        <dbReference type="PROSITE" id="PS50850"/>
    </source>
</evidence>
<feature type="transmembrane region" description="Helical" evidence="7">
    <location>
        <begin position="545"/>
        <end position="565"/>
    </location>
</feature>
<dbReference type="VEuPathDB" id="FungiDB:Z520_05768"/>
<feature type="transmembrane region" description="Helical" evidence="7">
    <location>
        <begin position="184"/>
        <end position="203"/>
    </location>
</feature>
<dbReference type="PROSITE" id="PS00216">
    <property type="entry name" value="SUGAR_TRANSPORT_1"/>
    <property type="match status" value="1"/>
</dbReference>
<dbReference type="PANTHER" id="PTHR23501:SF102">
    <property type="entry name" value="DRUG TRANSPORTER, PUTATIVE (AFU_ORTHOLOGUE AFUA_3G08530)-RELATED"/>
    <property type="match status" value="1"/>
</dbReference>
<protein>
    <recommendedName>
        <fullName evidence="8">Major facilitator superfamily (MFS) profile domain-containing protein</fullName>
    </recommendedName>
</protein>
<evidence type="ECO:0000256" key="2">
    <source>
        <dbReference type="ARBA" id="ARBA00007520"/>
    </source>
</evidence>
<dbReference type="InterPro" id="IPR020846">
    <property type="entry name" value="MFS_dom"/>
</dbReference>
<keyword evidence="3" id="KW-0813">Transport</keyword>
<proteinExistence type="inferred from homology"/>
<gene>
    <name evidence="9" type="ORF">Z520_05768</name>
</gene>
<dbReference type="Pfam" id="PF06609">
    <property type="entry name" value="TRI12"/>
    <property type="match status" value="1"/>
</dbReference>
<dbReference type="Gene3D" id="1.20.1250.20">
    <property type="entry name" value="MFS general substrate transporter like domains"/>
    <property type="match status" value="2"/>
</dbReference>
<dbReference type="InterPro" id="IPR053791">
    <property type="entry name" value="MFS_Tri12-like"/>
</dbReference>
<keyword evidence="4 7" id="KW-0812">Transmembrane</keyword>
<keyword evidence="6 7" id="KW-0472">Membrane</keyword>
<feature type="transmembrane region" description="Helical" evidence="7">
    <location>
        <begin position="326"/>
        <end position="347"/>
    </location>
</feature>
<feature type="transmembrane region" description="Helical" evidence="7">
    <location>
        <begin position="100"/>
        <end position="120"/>
    </location>
</feature>
<dbReference type="GO" id="GO:0022857">
    <property type="term" value="F:transmembrane transporter activity"/>
    <property type="evidence" value="ECO:0007669"/>
    <property type="project" value="InterPro"/>
</dbReference>
<feature type="transmembrane region" description="Helical" evidence="7">
    <location>
        <begin position="256"/>
        <end position="276"/>
    </location>
</feature>
<feature type="transmembrane region" description="Helical" evidence="7">
    <location>
        <begin position="392"/>
        <end position="411"/>
    </location>
</feature>
<feature type="transmembrane region" description="Helical" evidence="7">
    <location>
        <begin position="152"/>
        <end position="172"/>
    </location>
</feature>
<evidence type="ECO:0000256" key="3">
    <source>
        <dbReference type="ARBA" id="ARBA00022448"/>
    </source>
</evidence>
<evidence type="ECO:0000256" key="5">
    <source>
        <dbReference type="ARBA" id="ARBA00022989"/>
    </source>
</evidence>
<name>A0A0D2JY74_9EURO</name>
<dbReference type="CDD" id="cd06179">
    <property type="entry name" value="MFS_TRI12_like"/>
    <property type="match status" value="1"/>
</dbReference>
<keyword evidence="10" id="KW-1185">Reference proteome</keyword>
<feature type="transmembrane region" description="Helical" evidence="7">
    <location>
        <begin position="450"/>
        <end position="476"/>
    </location>
</feature>
<dbReference type="PANTHER" id="PTHR23501">
    <property type="entry name" value="MAJOR FACILITATOR SUPERFAMILY"/>
    <property type="match status" value="1"/>
</dbReference>
<organism evidence="9 10">
    <name type="scientific">Fonsecaea multimorphosa CBS 102226</name>
    <dbReference type="NCBI Taxonomy" id="1442371"/>
    <lineage>
        <taxon>Eukaryota</taxon>
        <taxon>Fungi</taxon>
        <taxon>Dikarya</taxon>
        <taxon>Ascomycota</taxon>
        <taxon>Pezizomycotina</taxon>
        <taxon>Eurotiomycetes</taxon>
        <taxon>Chaetothyriomycetidae</taxon>
        <taxon>Chaetothyriales</taxon>
        <taxon>Herpotrichiellaceae</taxon>
        <taxon>Fonsecaea</taxon>
    </lineage>
</organism>
<dbReference type="AlphaFoldDB" id="A0A0D2JY74"/>
<dbReference type="InterPro" id="IPR005829">
    <property type="entry name" value="Sugar_transporter_CS"/>
</dbReference>
<feature type="transmembrane region" description="Helical" evidence="7">
    <location>
        <begin position="282"/>
        <end position="306"/>
    </location>
</feature>
<dbReference type="RefSeq" id="XP_016632590.1">
    <property type="nucleotide sequence ID" value="XM_016776271.1"/>
</dbReference>
<feature type="transmembrane region" description="Helical" evidence="7">
    <location>
        <begin position="62"/>
        <end position="88"/>
    </location>
</feature>
<feature type="transmembrane region" description="Helical" evidence="7">
    <location>
        <begin position="215"/>
        <end position="235"/>
    </location>
</feature>
<feature type="transmembrane region" description="Helical" evidence="7">
    <location>
        <begin position="367"/>
        <end position="385"/>
    </location>
</feature>
<feature type="transmembrane region" description="Helical" evidence="7">
    <location>
        <begin position="127"/>
        <end position="146"/>
    </location>
</feature>
<comment type="subcellular location">
    <subcellularLocation>
        <location evidence="1">Membrane</location>
        <topology evidence="1">Multi-pass membrane protein</topology>
    </subcellularLocation>
</comment>
<dbReference type="SUPFAM" id="SSF103473">
    <property type="entry name" value="MFS general substrate transporter"/>
    <property type="match status" value="1"/>
</dbReference>
<feature type="transmembrane region" description="Helical" evidence="7">
    <location>
        <begin position="417"/>
        <end position="438"/>
    </location>
</feature>
<dbReference type="Proteomes" id="UP000053411">
    <property type="component" value="Unassembled WGS sequence"/>
</dbReference>
<evidence type="ECO:0000256" key="7">
    <source>
        <dbReference type="SAM" id="Phobius"/>
    </source>
</evidence>
<reference evidence="9 10" key="1">
    <citation type="submission" date="2015-01" db="EMBL/GenBank/DDBJ databases">
        <title>The Genome Sequence of Fonsecaea multimorphosa CBS 102226.</title>
        <authorList>
            <consortium name="The Broad Institute Genomics Platform"/>
            <person name="Cuomo C."/>
            <person name="de Hoog S."/>
            <person name="Gorbushina A."/>
            <person name="Stielow B."/>
            <person name="Teixiera M."/>
            <person name="Abouelleil A."/>
            <person name="Chapman S.B."/>
            <person name="Priest M."/>
            <person name="Young S.K."/>
            <person name="Wortman J."/>
            <person name="Nusbaum C."/>
            <person name="Birren B."/>
        </authorList>
    </citation>
    <scope>NUCLEOTIDE SEQUENCE [LARGE SCALE GENOMIC DNA]</scope>
    <source>
        <strain evidence="9 10">CBS 102226</strain>
    </source>
</reference>
<dbReference type="InterPro" id="IPR036259">
    <property type="entry name" value="MFS_trans_sf"/>
</dbReference>
<accession>A0A0D2JY74</accession>
<evidence type="ECO:0000256" key="6">
    <source>
        <dbReference type="ARBA" id="ARBA00023136"/>
    </source>
</evidence>
<dbReference type="GeneID" id="27711514"/>
<evidence type="ECO:0000313" key="10">
    <source>
        <dbReference type="Proteomes" id="UP000053411"/>
    </source>
</evidence>
<evidence type="ECO:0000256" key="1">
    <source>
        <dbReference type="ARBA" id="ARBA00004141"/>
    </source>
</evidence>
<dbReference type="GO" id="GO:0005886">
    <property type="term" value="C:plasma membrane"/>
    <property type="evidence" value="ECO:0007669"/>
    <property type="project" value="TreeGrafter"/>
</dbReference>
<feature type="domain" description="Major facilitator superfamily (MFS) profile" evidence="8">
    <location>
        <begin position="60"/>
        <end position="569"/>
    </location>
</feature>
<sequence length="613" mass="66691">MASDTTPQLAAPKLAIGSFHRGEVGKEQLDPHIYDDHGDPHRAALEDAQADAQVSKSTWAAVFFLAFTLQSSLSFALLTVFPVLVPIALELQHSTKNVNWMASGWSLAASISITIAGQLSDYFGRRYVLLFGQGLLILGHVVGATAQSVSQGIAAMVILGCGTGTSFVFAAGISEILPNKYRSVGMATTEANLLPFSTFGPLIARSLVVNATWRWIFYLGIITGVIALVGTAIFYNPPSHPFRDRTRRQVLAELDYLGIFLYTAGITLFLMGLEWAGNQHPWHSAAVIAPVVLGACLFIGAFVWDFSGRPQRPIFPWRLFRMWREYLSLLVIIFVTGLVYISTTALIPQQINDMFTSDSIKAGYYNIPAGFGASIGGTILGGLIYKIRHVHWQLCVGIAVQTLFIALFALITPDRIAMALVFQCMANIPFGWILLCCYTTAGLHVPQRDIGLAFGLIGCFRFLGGAVGTTVFSTILSNRAATTIPARVVPAVLSLGWPAAKIPVLLKALLSGAPPSTLQELKVPPTVIAAARNAIRHGYSDAFKYVWYASIPFGVMACIFALFVIDPSAYFTTHVAVKLEKERLERRTVTVDYSKSQSQHVAVEELENVANRA</sequence>
<dbReference type="InterPro" id="IPR010573">
    <property type="entry name" value="MFS_Str1/Tri12-like"/>
</dbReference>
<keyword evidence="5 7" id="KW-1133">Transmembrane helix</keyword>
<evidence type="ECO:0000256" key="4">
    <source>
        <dbReference type="ARBA" id="ARBA00022692"/>
    </source>
</evidence>
<dbReference type="EMBL" id="KN848071">
    <property type="protein sequence ID" value="KIX98467.1"/>
    <property type="molecule type" value="Genomic_DNA"/>
</dbReference>
<dbReference type="PROSITE" id="PS50850">
    <property type="entry name" value="MFS"/>
    <property type="match status" value="1"/>
</dbReference>